<keyword evidence="4" id="KW-0285">Flavoprotein</keyword>
<evidence type="ECO:0000256" key="5">
    <source>
        <dbReference type="ARBA" id="ARBA00022679"/>
    </source>
</evidence>
<name>A0A0F8XT58_9ZZZZ</name>
<proteinExistence type="predicted"/>
<dbReference type="PIRSF" id="PIRSF006268">
    <property type="entry name" value="ApbE"/>
    <property type="match status" value="1"/>
</dbReference>
<dbReference type="GO" id="GO:0046872">
    <property type="term" value="F:metal ion binding"/>
    <property type="evidence" value="ECO:0007669"/>
    <property type="project" value="UniProtKB-KW"/>
</dbReference>
<dbReference type="GO" id="GO:0016740">
    <property type="term" value="F:transferase activity"/>
    <property type="evidence" value="ECO:0007669"/>
    <property type="project" value="UniProtKB-KW"/>
</dbReference>
<comment type="caution">
    <text evidence="11">The sequence shown here is derived from an EMBL/GenBank/DDBJ whole genome shotgun (WGS) entry which is preliminary data.</text>
</comment>
<gene>
    <name evidence="11" type="ORF">LCGC14_2905240</name>
</gene>
<keyword evidence="7" id="KW-0274">FAD</keyword>
<dbReference type="EMBL" id="LAZR01057317">
    <property type="protein sequence ID" value="KKK72302.1"/>
    <property type="molecule type" value="Genomic_DNA"/>
</dbReference>
<dbReference type="InterPro" id="IPR024932">
    <property type="entry name" value="ApbE"/>
</dbReference>
<evidence type="ECO:0000256" key="7">
    <source>
        <dbReference type="ARBA" id="ARBA00022827"/>
    </source>
</evidence>
<comment type="cofactor">
    <cofactor evidence="1">
        <name>Mg(2+)</name>
        <dbReference type="ChEBI" id="CHEBI:18420"/>
    </cofactor>
</comment>
<dbReference type="PANTHER" id="PTHR30040">
    <property type="entry name" value="THIAMINE BIOSYNTHESIS LIPOPROTEIN APBE"/>
    <property type="match status" value="1"/>
</dbReference>
<dbReference type="EC" id="2.7.1.180" evidence="2"/>
<evidence type="ECO:0000256" key="10">
    <source>
        <dbReference type="ARBA" id="ARBA00048540"/>
    </source>
</evidence>
<evidence type="ECO:0000256" key="9">
    <source>
        <dbReference type="ARBA" id="ARBA00031306"/>
    </source>
</evidence>
<dbReference type="AlphaFoldDB" id="A0A0F8XT58"/>
<keyword evidence="6" id="KW-0479">Metal-binding</keyword>
<reference evidence="11" key="1">
    <citation type="journal article" date="2015" name="Nature">
        <title>Complex archaea that bridge the gap between prokaryotes and eukaryotes.</title>
        <authorList>
            <person name="Spang A."/>
            <person name="Saw J.H."/>
            <person name="Jorgensen S.L."/>
            <person name="Zaremba-Niedzwiedzka K."/>
            <person name="Martijn J."/>
            <person name="Lind A.E."/>
            <person name="van Eijk R."/>
            <person name="Schleper C."/>
            <person name="Guy L."/>
            <person name="Ettema T.J."/>
        </authorList>
    </citation>
    <scope>NUCLEOTIDE SEQUENCE</scope>
</reference>
<keyword evidence="5" id="KW-0808">Transferase</keyword>
<organism evidence="11">
    <name type="scientific">marine sediment metagenome</name>
    <dbReference type="NCBI Taxonomy" id="412755"/>
    <lineage>
        <taxon>unclassified sequences</taxon>
        <taxon>metagenomes</taxon>
        <taxon>ecological metagenomes</taxon>
    </lineage>
</organism>
<dbReference type="InterPro" id="IPR003374">
    <property type="entry name" value="ApbE-like_sf"/>
</dbReference>
<dbReference type="Gene3D" id="3.10.520.10">
    <property type="entry name" value="ApbE-like domains"/>
    <property type="match status" value="1"/>
</dbReference>
<accession>A0A0F8XT58</accession>
<feature type="non-terminal residue" evidence="11">
    <location>
        <position position="311"/>
    </location>
</feature>
<dbReference type="Pfam" id="PF02424">
    <property type="entry name" value="ApbE"/>
    <property type="match status" value="1"/>
</dbReference>
<sequence length="311" mass="34410">MRKIVLWTAILLPVLFHNACQEKESGVWMKLSGFTQGTTYNITYQTGDSSNYQAEIEQILAGFDLSLSTYIDTSLISRFNQDETELSPDKYFETCFTCADEVFRATGGAFDITVAPVVNAWGFGFTEAAEVDSALIESLLEYVGMEKVSIAGGIIRKEKEGVMLDMNAIAQGYAVDVLSDFLENEGLRNYLVEIGGELRTRGQNSRGTGWKVGIDRPIDGLQMPGVDMQAIVEISDRSLATSGNYRRFYEKDGMKYSHTINPVTGFPVQHGLLSTTVLADDCMRADAYATALMVMGIERSMEFLQGQTDMD</sequence>
<dbReference type="PANTHER" id="PTHR30040:SF2">
    <property type="entry name" value="FAD:PROTEIN FMN TRANSFERASE"/>
    <property type="match status" value="1"/>
</dbReference>
<evidence type="ECO:0000256" key="6">
    <source>
        <dbReference type="ARBA" id="ARBA00022723"/>
    </source>
</evidence>
<evidence type="ECO:0000256" key="2">
    <source>
        <dbReference type="ARBA" id="ARBA00011955"/>
    </source>
</evidence>
<evidence type="ECO:0000256" key="1">
    <source>
        <dbReference type="ARBA" id="ARBA00001946"/>
    </source>
</evidence>
<evidence type="ECO:0000313" key="11">
    <source>
        <dbReference type="EMBL" id="KKK72302.1"/>
    </source>
</evidence>
<comment type="catalytic activity">
    <reaction evidence="10">
        <text>L-threonyl-[protein] + FAD = FMN-L-threonyl-[protein] + AMP + H(+)</text>
        <dbReference type="Rhea" id="RHEA:36847"/>
        <dbReference type="Rhea" id="RHEA-COMP:11060"/>
        <dbReference type="Rhea" id="RHEA-COMP:11061"/>
        <dbReference type="ChEBI" id="CHEBI:15378"/>
        <dbReference type="ChEBI" id="CHEBI:30013"/>
        <dbReference type="ChEBI" id="CHEBI:57692"/>
        <dbReference type="ChEBI" id="CHEBI:74257"/>
        <dbReference type="ChEBI" id="CHEBI:456215"/>
        <dbReference type="EC" id="2.7.1.180"/>
    </reaction>
</comment>
<evidence type="ECO:0000256" key="3">
    <source>
        <dbReference type="ARBA" id="ARBA00016337"/>
    </source>
</evidence>
<evidence type="ECO:0000256" key="8">
    <source>
        <dbReference type="ARBA" id="ARBA00022842"/>
    </source>
</evidence>
<protein>
    <recommendedName>
        <fullName evidence="3">FAD:protein FMN transferase</fullName>
        <ecNumber evidence="2">2.7.1.180</ecNumber>
    </recommendedName>
    <alternativeName>
        <fullName evidence="9">Flavin transferase</fullName>
    </alternativeName>
</protein>
<dbReference type="SUPFAM" id="SSF143631">
    <property type="entry name" value="ApbE-like"/>
    <property type="match status" value="1"/>
</dbReference>
<evidence type="ECO:0000256" key="4">
    <source>
        <dbReference type="ARBA" id="ARBA00022630"/>
    </source>
</evidence>
<keyword evidence="8" id="KW-0460">Magnesium</keyword>